<dbReference type="GO" id="GO:0017168">
    <property type="term" value="F:5-oxoprolinase (ATP-hydrolyzing) activity"/>
    <property type="evidence" value="ECO:0007669"/>
    <property type="project" value="TreeGrafter"/>
</dbReference>
<feature type="domain" description="Hydantoinase B/oxoprolinase" evidence="2">
    <location>
        <begin position="5"/>
        <end position="519"/>
    </location>
</feature>
<reference evidence="3 4" key="1">
    <citation type="submission" date="2020-08" db="EMBL/GenBank/DDBJ databases">
        <title>Genome sequence of Rhodobacteraceae bacterium Lw-13e.</title>
        <authorList>
            <person name="Poehlein A."/>
            <person name="Wolter L."/>
            <person name="Daniel R."/>
            <person name="Brinkhoff T."/>
        </authorList>
    </citation>
    <scope>NUCLEOTIDE SEQUENCE [LARGE SCALE GENOMIC DNA]</scope>
    <source>
        <strain evidence="3 4">Lw-13e</strain>
        <plasmid evidence="3 4">p111</plasmid>
    </source>
</reference>
<dbReference type="GO" id="GO:0016874">
    <property type="term" value="F:ligase activity"/>
    <property type="evidence" value="ECO:0007669"/>
    <property type="project" value="UniProtKB-KW"/>
</dbReference>
<dbReference type="PANTHER" id="PTHR11365">
    <property type="entry name" value="5-OXOPROLINASE RELATED"/>
    <property type="match status" value="1"/>
</dbReference>
<gene>
    <name evidence="3" type="primary">apc4_3</name>
    <name evidence="3" type="ORF">PSAL_037130</name>
</gene>
<dbReference type="GO" id="GO:0005829">
    <property type="term" value="C:cytosol"/>
    <property type="evidence" value="ECO:0007669"/>
    <property type="project" value="TreeGrafter"/>
</dbReference>
<name>A0A418SBP5_9RHOB</name>
<keyword evidence="4" id="KW-1185">Reference proteome</keyword>
<dbReference type="OrthoDB" id="9761586at2"/>
<keyword evidence="3" id="KW-0614">Plasmid</keyword>
<proteinExistence type="predicted"/>
<geneLocation type="plasmid" evidence="3 4">
    <name>p111</name>
</geneLocation>
<dbReference type="InterPro" id="IPR003692">
    <property type="entry name" value="Hydantoinase_B"/>
</dbReference>
<keyword evidence="3" id="KW-0436">Ligase</keyword>
<dbReference type="AlphaFoldDB" id="A0A418SBP5"/>
<evidence type="ECO:0000256" key="1">
    <source>
        <dbReference type="SAM" id="MobiDB-lite"/>
    </source>
</evidence>
<sequence>MNDDLSILQLRLDGLAEGMQQTLLRVAVSPVVREGADASCALFTPKGELLALAEAIPLLLGALPGAVGAILREYPAEQMQPGDVFVTNDPFSGGTHLPDIAVVQPVFAGDMLIALTASLLHHQDIGGTRAGSVPPDATEIYHEGLRLPPMRAGQTDGFGRDFANLIRFASRAPDVVLGDLETQLAAGRSAAHGLRRIAQDLGTAPFLQALDALLDRAEAETAARLEALPTGPFHGMDALDPVAHLGPCEAHVAIAIRDGHMVADFHGSSPQVQAPVNCVRSGPLSAVFYGLLTLMGDSALRNGGILRRITLDLPEESIVNAALPAAVNARMNMVRCITSAVLQALAEADPDRMPAANSGMSYVIAFSGKDAQGIPFLSTEIVAGGAGGAPHADGAPGISTDVGNAMNISAESLESLVPMRLLSAGCRAGSGGPGRFRGGDGVIRTYEALTDGIAASIRGERFARVAKGAHGGGSPRGSAATVIRADGARMELTARSAITLNKGDVLIIESSGGAGYGTPPEARAPEQARPAGPR</sequence>
<accession>A0A418SBP5</accession>
<dbReference type="EMBL" id="CP060438">
    <property type="protein sequence ID" value="QPM92449.1"/>
    <property type="molecule type" value="Genomic_DNA"/>
</dbReference>
<feature type="compositionally biased region" description="Low complexity" evidence="1">
    <location>
        <begin position="519"/>
        <end position="534"/>
    </location>
</feature>
<protein>
    <submittedName>
        <fullName evidence="3">Acetophenone carboxylase delta subunit</fullName>
        <ecNumber evidence="3">6.4.1.8</ecNumber>
    </submittedName>
</protein>
<dbReference type="InterPro" id="IPR045079">
    <property type="entry name" value="Oxoprolinase-like"/>
</dbReference>
<dbReference type="KEGG" id="palw:PSAL_037130"/>
<feature type="region of interest" description="Disordered" evidence="1">
    <location>
        <begin position="511"/>
        <end position="534"/>
    </location>
</feature>
<evidence type="ECO:0000259" key="2">
    <source>
        <dbReference type="Pfam" id="PF02538"/>
    </source>
</evidence>
<dbReference type="PANTHER" id="PTHR11365:SF23">
    <property type="entry name" value="HYPOTHETICAL 5-OXOPROLINASE (EUROFUNG)-RELATED"/>
    <property type="match status" value="1"/>
</dbReference>
<dbReference type="GO" id="GO:0006749">
    <property type="term" value="P:glutathione metabolic process"/>
    <property type="evidence" value="ECO:0007669"/>
    <property type="project" value="TreeGrafter"/>
</dbReference>
<dbReference type="Pfam" id="PF02538">
    <property type="entry name" value="Hydantoinase_B"/>
    <property type="match status" value="1"/>
</dbReference>
<evidence type="ECO:0000313" key="4">
    <source>
        <dbReference type="Proteomes" id="UP000283786"/>
    </source>
</evidence>
<evidence type="ECO:0000313" key="3">
    <source>
        <dbReference type="EMBL" id="QPM92449.1"/>
    </source>
</evidence>
<organism evidence="3 4">
    <name type="scientific">Pseudooceanicola algae</name>
    <dbReference type="NCBI Taxonomy" id="1537215"/>
    <lineage>
        <taxon>Bacteria</taxon>
        <taxon>Pseudomonadati</taxon>
        <taxon>Pseudomonadota</taxon>
        <taxon>Alphaproteobacteria</taxon>
        <taxon>Rhodobacterales</taxon>
        <taxon>Paracoccaceae</taxon>
        <taxon>Pseudooceanicola</taxon>
    </lineage>
</organism>
<dbReference type="Proteomes" id="UP000283786">
    <property type="component" value="Plasmid p111"/>
</dbReference>
<dbReference type="RefSeq" id="WP_119840881.1">
    <property type="nucleotide sequence ID" value="NZ_CP060438.1"/>
</dbReference>
<dbReference type="EC" id="6.4.1.8" evidence="3"/>